<organism evidence="1 2">
    <name type="scientific">Kineococcus endophyticus</name>
    <dbReference type="NCBI Taxonomy" id="1181883"/>
    <lineage>
        <taxon>Bacteria</taxon>
        <taxon>Bacillati</taxon>
        <taxon>Actinomycetota</taxon>
        <taxon>Actinomycetes</taxon>
        <taxon>Kineosporiales</taxon>
        <taxon>Kineosporiaceae</taxon>
        <taxon>Kineococcus</taxon>
    </lineage>
</organism>
<comment type="caution">
    <text evidence="1">The sequence shown here is derived from an EMBL/GenBank/DDBJ whole genome shotgun (WGS) entry which is preliminary data.</text>
</comment>
<evidence type="ECO:0000313" key="1">
    <source>
        <dbReference type="EMBL" id="MEW9266319.1"/>
    </source>
</evidence>
<proteinExistence type="predicted"/>
<dbReference type="Proteomes" id="UP001555826">
    <property type="component" value="Unassembled WGS sequence"/>
</dbReference>
<protein>
    <submittedName>
        <fullName evidence="1">Uncharacterized protein</fullName>
    </submittedName>
</protein>
<sequence length="86" mass="8379">MHALSLRLAAGALLVGGFLLGIAPTPLTSFGCGSAFGGSDLGDQSIEVVTACSDARSGRQDVVGALLTTGVAVLGLSFGRARTSGG</sequence>
<gene>
    <name evidence="1" type="ORF">AB1207_16325</name>
</gene>
<keyword evidence="2" id="KW-1185">Reference proteome</keyword>
<evidence type="ECO:0000313" key="2">
    <source>
        <dbReference type="Proteomes" id="UP001555826"/>
    </source>
</evidence>
<dbReference type="PROSITE" id="PS51257">
    <property type="entry name" value="PROKAR_LIPOPROTEIN"/>
    <property type="match status" value="1"/>
</dbReference>
<dbReference type="EMBL" id="JBFNQN010000011">
    <property type="protein sequence ID" value="MEW9266319.1"/>
    <property type="molecule type" value="Genomic_DNA"/>
</dbReference>
<reference evidence="1 2" key="1">
    <citation type="submission" date="2024-07" db="EMBL/GenBank/DDBJ databases">
        <authorList>
            <person name="Thanompreechachai J."/>
            <person name="Duangmal K."/>
        </authorList>
    </citation>
    <scope>NUCLEOTIDE SEQUENCE [LARGE SCALE GENOMIC DNA]</scope>
    <source>
        <strain evidence="1 2">KCTC 19886</strain>
    </source>
</reference>
<dbReference type="RefSeq" id="WP_367639448.1">
    <property type="nucleotide sequence ID" value="NZ_JBFNQN010000011.1"/>
</dbReference>
<name>A0ABV3P9K0_9ACTN</name>
<accession>A0ABV3P9K0</accession>